<keyword evidence="1" id="KW-0812">Transmembrane</keyword>
<feature type="domain" description="Nucleoside transporter/FeoB GTPase Gate" evidence="2">
    <location>
        <begin position="46"/>
        <end position="144"/>
    </location>
</feature>
<sequence>MSFLLFLSMYMIPFVLLYVVGYAFLKKRDAYGDFVRGAGEGIHTAFAILPTLVGLMTAVGILRASGFLKWLSDILGRLFAGIGFPVQLVPLAVVRLFSASAATGFLLDIFKEFGPDSKIGIIASLMLSCTETVFYTMSVYFMAAKVTKTRYTLAGALLSVFAGIAASFFLGNFLQL</sequence>
<dbReference type="InterPro" id="IPR011642">
    <property type="entry name" value="Gate_dom"/>
</dbReference>
<feature type="transmembrane region" description="Helical" evidence="1">
    <location>
        <begin position="46"/>
        <end position="68"/>
    </location>
</feature>
<evidence type="ECO:0000313" key="3">
    <source>
        <dbReference type="EMBL" id="MCC2149263.1"/>
    </source>
</evidence>
<keyword evidence="1" id="KW-0472">Membrane</keyword>
<dbReference type="EMBL" id="JAJEQE010000025">
    <property type="protein sequence ID" value="MCC2149263.1"/>
    <property type="molecule type" value="Genomic_DNA"/>
</dbReference>
<dbReference type="RefSeq" id="WP_147632799.1">
    <property type="nucleotide sequence ID" value="NZ_JAJEQE010000025.1"/>
</dbReference>
<feature type="transmembrane region" description="Helical" evidence="1">
    <location>
        <begin position="153"/>
        <end position="174"/>
    </location>
</feature>
<reference evidence="3 4" key="1">
    <citation type="submission" date="2021-10" db="EMBL/GenBank/DDBJ databases">
        <title>Anaerobic single-cell dispensing facilitates the cultivation of human gut bacteria.</title>
        <authorList>
            <person name="Afrizal A."/>
        </authorList>
    </citation>
    <scope>NUCLEOTIDE SEQUENCE [LARGE SCALE GENOMIC DNA]</scope>
    <source>
        <strain evidence="3 4">CLA-AA-H246</strain>
    </source>
</reference>
<dbReference type="Pfam" id="PF07670">
    <property type="entry name" value="Gate"/>
    <property type="match status" value="1"/>
</dbReference>
<proteinExistence type="predicted"/>
<dbReference type="PANTHER" id="PTHR35793">
    <property type="entry name" value="INNER MEMBRANE PROTEIN YJIG"/>
    <property type="match status" value="1"/>
</dbReference>
<keyword evidence="4" id="KW-1185">Reference proteome</keyword>
<dbReference type="Proteomes" id="UP001299235">
    <property type="component" value="Unassembled WGS sequence"/>
</dbReference>
<feature type="transmembrane region" description="Helical" evidence="1">
    <location>
        <begin position="6"/>
        <end position="25"/>
    </location>
</feature>
<name>A0ABS8EWC0_9FIRM</name>
<evidence type="ECO:0000256" key="1">
    <source>
        <dbReference type="SAM" id="Phobius"/>
    </source>
</evidence>
<organism evidence="3 4">
    <name type="scientific">Hominisplanchenecus faecis</name>
    <dbReference type="NCBI Taxonomy" id="2885351"/>
    <lineage>
        <taxon>Bacteria</taxon>
        <taxon>Bacillati</taxon>
        <taxon>Bacillota</taxon>
        <taxon>Clostridia</taxon>
        <taxon>Lachnospirales</taxon>
        <taxon>Lachnospiraceae</taxon>
        <taxon>Hominisplanchenecus</taxon>
    </lineage>
</organism>
<evidence type="ECO:0000259" key="2">
    <source>
        <dbReference type="Pfam" id="PF07670"/>
    </source>
</evidence>
<accession>A0ABS8EWC0</accession>
<dbReference type="PANTHER" id="PTHR35793:SF2">
    <property type="entry name" value="INNER MEMBRANE PROTEIN YJIG"/>
    <property type="match status" value="1"/>
</dbReference>
<protein>
    <submittedName>
        <fullName evidence="3">Spore maturation protein</fullName>
    </submittedName>
</protein>
<comment type="caution">
    <text evidence="3">The sequence shown here is derived from an EMBL/GenBank/DDBJ whole genome shotgun (WGS) entry which is preliminary data.</text>
</comment>
<keyword evidence="1" id="KW-1133">Transmembrane helix</keyword>
<feature type="transmembrane region" description="Helical" evidence="1">
    <location>
        <begin position="119"/>
        <end position="141"/>
    </location>
</feature>
<evidence type="ECO:0000313" key="4">
    <source>
        <dbReference type="Proteomes" id="UP001299235"/>
    </source>
</evidence>
<gene>
    <name evidence="3" type="ORF">LKD42_08335</name>
</gene>
<dbReference type="InterPro" id="IPR052549">
    <property type="entry name" value="SpmB"/>
</dbReference>